<evidence type="ECO:0000256" key="1">
    <source>
        <dbReference type="ARBA" id="ARBA00009776"/>
    </source>
</evidence>
<dbReference type="STRING" id="67801.A0A1B0BTN8"/>
<dbReference type="Pfam" id="PF02223">
    <property type="entry name" value="Thymidylate_kin"/>
    <property type="match status" value="1"/>
</dbReference>
<dbReference type="AlphaFoldDB" id="A0A1B0BTN8"/>
<dbReference type="GO" id="GO:0004798">
    <property type="term" value="F:dTMP kinase activity"/>
    <property type="evidence" value="ECO:0007669"/>
    <property type="project" value="TreeGrafter"/>
</dbReference>
<feature type="domain" description="Thymidylate kinase-like" evidence="2">
    <location>
        <begin position="16"/>
        <end position="93"/>
    </location>
</feature>
<dbReference type="VEuPathDB" id="VectorBase:GPPI040196"/>
<evidence type="ECO:0000313" key="4">
    <source>
        <dbReference type="Proteomes" id="UP000092460"/>
    </source>
</evidence>
<dbReference type="Gene3D" id="3.40.50.300">
    <property type="entry name" value="P-loop containing nucleotide triphosphate hydrolases"/>
    <property type="match status" value="1"/>
</dbReference>
<dbReference type="GO" id="GO:0005739">
    <property type="term" value="C:mitochondrion"/>
    <property type="evidence" value="ECO:0007669"/>
    <property type="project" value="TreeGrafter"/>
</dbReference>
<dbReference type="PANTHER" id="PTHR10344">
    <property type="entry name" value="THYMIDYLATE KINASE"/>
    <property type="match status" value="1"/>
</dbReference>
<accession>A0A1B0BTN8</accession>
<reference evidence="4" key="1">
    <citation type="submission" date="2015-01" db="EMBL/GenBank/DDBJ databases">
        <authorList>
            <person name="Aksoy S."/>
            <person name="Warren W."/>
            <person name="Wilson R.K."/>
        </authorList>
    </citation>
    <scope>NUCLEOTIDE SEQUENCE [LARGE SCALE GENOMIC DNA]</scope>
    <source>
        <strain evidence="4">IAEA</strain>
    </source>
</reference>
<dbReference type="SUPFAM" id="SSF52540">
    <property type="entry name" value="P-loop containing nucleoside triphosphate hydrolases"/>
    <property type="match status" value="1"/>
</dbReference>
<dbReference type="GO" id="GO:0006233">
    <property type="term" value="P:dTDP biosynthetic process"/>
    <property type="evidence" value="ECO:0007669"/>
    <property type="project" value="TreeGrafter"/>
</dbReference>
<dbReference type="PANTHER" id="PTHR10344:SF1">
    <property type="entry name" value="THYMIDYLATE KINASE"/>
    <property type="match status" value="1"/>
</dbReference>
<dbReference type="GO" id="GO:0005829">
    <property type="term" value="C:cytosol"/>
    <property type="evidence" value="ECO:0007669"/>
    <property type="project" value="TreeGrafter"/>
</dbReference>
<reference evidence="3" key="2">
    <citation type="submission" date="2020-05" db="UniProtKB">
        <authorList>
            <consortium name="EnsemblMetazoa"/>
        </authorList>
    </citation>
    <scope>IDENTIFICATION</scope>
    <source>
        <strain evidence="3">IAEA</strain>
    </source>
</reference>
<dbReference type="EnsemblMetazoa" id="GPPI040196-RA">
    <property type="protein sequence ID" value="GPPI040196-PA"/>
    <property type="gene ID" value="GPPI040196"/>
</dbReference>
<dbReference type="GO" id="GO:0004550">
    <property type="term" value="F:nucleoside diphosphate kinase activity"/>
    <property type="evidence" value="ECO:0007669"/>
    <property type="project" value="TreeGrafter"/>
</dbReference>
<dbReference type="GO" id="GO:0006235">
    <property type="term" value="P:dTTP biosynthetic process"/>
    <property type="evidence" value="ECO:0007669"/>
    <property type="project" value="TreeGrafter"/>
</dbReference>
<comment type="similarity">
    <text evidence="1">Belongs to the thymidylate kinase family.</text>
</comment>
<dbReference type="InterPro" id="IPR039430">
    <property type="entry name" value="Thymidylate_kin-like_dom"/>
</dbReference>
<dbReference type="GO" id="GO:0006227">
    <property type="term" value="P:dUDP biosynthetic process"/>
    <property type="evidence" value="ECO:0007669"/>
    <property type="project" value="TreeGrafter"/>
</dbReference>
<organism evidence="3 4">
    <name type="scientific">Glossina palpalis gambiensis</name>
    <dbReference type="NCBI Taxonomy" id="67801"/>
    <lineage>
        <taxon>Eukaryota</taxon>
        <taxon>Metazoa</taxon>
        <taxon>Ecdysozoa</taxon>
        <taxon>Arthropoda</taxon>
        <taxon>Hexapoda</taxon>
        <taxon>Insecta</taxon>
        <taxon>Pterygota</taxon>
        <taxon>Neoptera</taxon>
        <taxon>Endopterygota</taxon>
        <taxon>Diptera</taxon>
        <taxon>Brachycera</taxon>
        <taxon>Muscomorpha</taxon>
        <taxon>Hippoboscoidea</taxon>
        <taxon>Glossinidae</taxon>
        <taxon>Glossina</taxon>
    </lineage>
</organism>
<name>A0A1B0BTN8_9MUSC</name>
<dbReference type="Proteomes" id="UP000092460">
    <property type="component" value="Unassembled WGS sequence"/>
</dbReference>
<protein>
    <recommendedName>
        <fullName evidence="2">Thymidylate kinase-like domain-containing protein</fullName>
    </recommendedName>
</protein>
<dbReference type="InterPro" id="IPR027417">
    <property type="entry name" value="P-loop_NTPase"/>
</dbReference>
<evidence type="ECO:0000313" key="3">
    <source>
        <dbReference type="EnsemblMetazoa" id="GPPI040196-PA"/>
    </source>
</evidence>
<dbReference type="EMBL" id="JXJN01020285">
    <property type="status" value="NOT_ANNOTATED_CDS"/>
    <property type="molecule type" value="Genomic_DNA"/>
</dbReference>
<keyword evidence="4" id="KW-1185">Reference proteome</keyword>
<dbReference type="GO" id="GO:0005634">
    <property type="term" value="C:nucleus"/>
    <property type="evidence" value="ECO:0007669"/>
    <property type="project" value="TreeGrafter"/>
</dbReference>
<evidence type="ECO:0000259" key="2">
    <source>
        <dbReference type="Pfam" id="PF02223"/>
    </source>
</evidence>
<sequence length="94" mass="10862">MGTSSARRAFIVPEECDRTGKSTQSRLLHELVQKRCVAVKQMVFPERKSNVGQTIIVYLTNKKRISNEAIHLLLTANRWEFQNEMKELLLSGTW</sequence>
<proteinExistence type="inferred from homology"/>